<keyword evidence="4" id="KW-0808">Transferase</keyword>
<evidence type="ECO:0000256" key="6">
    <source>
        <dbReference type="ARBA" id="ARBA00022798"/>
    </source>
</evidence>
<keyword evidence="5 10" id="KW-0418">Kinase</keyword>
<dbReference type="InterPro" id="IPR036117">
    <property type="entry name" value="DhaL_dom_sf"/>
</dbReference>
<evidence type="ECO:0000313" key="11">
    <source>
        <dbReference type="Proteomes" id="UP000286773"/>
    </source>
</evidence>
<dbReference type="RefSeq" id="WP_126814318.1">
    <property type="nucleotide sequence ID" value="NZ_NGKC01000013.1"/>
</dbReference>
<evidence type="ECO:0000256" key="1">
    <source>
        <dbReference type="ARBA" id="ARBA00001113"/>
    </source>
</evidence>
<evidence type="ECO:0000256" key="3">
    <source>
        <dbReference type="ARBA" id="ARBA00012095"/>
    </source>
</evidence>
<dbReference type="OrthoDB" id="9800291at2"/>
<sequence length="194" mass="20741">MLTLENLETWLTLFDEKIHQHRDYLSELDTAIGDGDHGNNMVRGTEAVMAALQEKQPETVADMLKLVAMSLIGKVGGASGPLYGTAFLEMAKIANSTDNLAELLQAGLEGIQKRGKAVPQDKTMVDVWFPVVEAAKADALTEQTIWDAAEATKPLVAKKGRASYLGERSAGHLDPGAVSSAYLFSALLEAGAVQ</sequence>
<proteinExistence type="predicted"/>
<name>A0A430AQ13_9ENTE</name>
<accession>A0A430AQ13</accession>
<dbReference type="PROSITE" id="PS51480">
    <property type="entry name" value="DHAL"/>
    <property type="match status" value="1"/>
</dbReference>
<dbReference type="InterPro" id="IPR004007">
    <property type="entry name" value="DhaL_dom"/>
</dbReference>
<dbReference type="Gene3D" id="1.25.40.340">
    <property type="match status" value="1"/>
</dbReference>
<comment type="pathway">
    <text evidence="2">Polyol metabolism; glycerol degradation.</text>
</comment>
<evidence type="ECO:0000256" key="7">
    <source>
        <dbReference type="ARBA" id="ARBA00046577"/>
    </source>
</evidence>
<dbReference type="Pfam" id="PF02734">
    <property type="entry name" value="Dak2"/>
    <property type="match status" value="1"/>
</dbReference>
<reference evidence="10 11" key="1">
    <citation type="submission" date="2017-05" db="EMBL/GenBank/DDBJ databases">
        <title>Vagococcus spp. assemblies.</title>
        <authorList>
            <person name="Gulvik C.A."/>
        </authorList>
    </citation>
    <scope>NUCLEOTIDE SEQUENCE [LARGE SCALE GENOMIC DNA]</scope>
    <source>
        <strain evidence="10 11">LMG 24798</strain>
    </source>
</reference>
<dbReference type="NCBIfam" id="TIGR02365">
    <property type="entry name" value="dha_L_ycgS"/>
    <property type="match status" value="1"/>
</dbReference>
<keyword evidence="11" id="KW-1185">Reference proteome</keyword>
<evidence type="ECO:0000259" key="9">
    <source>
        <dbReference type="PROSITE" id="PS51480"/>
    </source>
</evidence>
<gene>
    <name evidence="10" type="ORF">CBF27_10775</name>
</gene>
<comment type="function">
    <text evidence="8">ADP-binding subunit of the dihydroxyacetone kinase, which is responsible for the phosphoenolpyruvate (PEP)-dependent phosphorylation of dihydroxyacetone. DhaL-ADP is converted to DhaL-ATP via a phosphoryl group transfer from DhaM and transmits it to dihydroxyacetone binds to DhaK.</text>
</comment>
<dbReference type="GO" id="GO:0047324">
    <property type="term" value="F:phosphoenolpyruvate-glycerone phosphotransferase activity"/>
    <property type="evidence" value="ECO:0007669"/>
    <property type="project" value="UniProtKB-EC"/>
</dbReference>
<dbReference type="GO" id="GO:0019563">
    <property type="term" value="P:glycerol catabolic process"/>
    <property type="evidence" value="ECO:0007669"/>
    <property type="project" value="TreeGrafter"/>
</dbReference>
<keyword evidence="6" id="KW-0319">Glycerol metabolism</keyword>
<evidence type="ECO:0000256" key="8">
    <source>
        <dbReference type="ARBA" id="ARBA00055771"/>
    </source>
</evidence>
<protein>
    <recommendedName>
        <fullName evidence="3">phosphoenolpyruvate--glycerone phosphotransferase</fullName>
        <ecNumber evidence="3">2.7.1.121</ecNumber>
    </recommendedName>
</protein>
<dbReference type="SMART" id="SM01120">
    <property type="entry name" value="Dak2"/>
    <property type="match status" value="1"/>
</dbReference>
<dbReference type="GO" id="GO:0005829">
    <property type="term" value="C:cytosol"/>
    <property type="evidence" value="ECO:0007669"/>
    <property type="project" value="TreeGrafter"/>
</dbReference>
<feature type="domain" description="DhaL" evidence="9">
    <location>
        <begin position="5"/>
        <end position="189"/>
    </location>
</feature>
<dbReference type="PANTHER" id="PTHR28629:SF4">
    <property type="entry name" value="TRIOKINASE_FMN CYCLASE"/>
    <property type="match status" value="1"/>
</dbReference>
<organism evidence="10 11">
    <name type="scientific">Vagococcus acidifermentans</name>
    <dbReference type="NCBI Taxonomy" id="564710"/>
    <lineage>
        <taxon>Bacteria</taxon>
        <taxon>Bacillati</taxon>
        <taxon>Bacillota</taxon>
        <taxon>Bacilli</taxon>
        <taxon>Lactobacillales</taxon>
        <taxon>Enterococcaceae</taxon>
        <taxon>Vagococcus</taxon>
    </lineage>
</organism>
<dbReference type="InterPro" id="IPR012737">
    <property type="entry name" value="DhaK_L_YcgS"/>
</dbReference>
<dbReference type="EC" id="2.7.1.121" evidence="3"/>
<comment type="caution">
    <text evidence="10">The sequence shown here is derived from an EMBL/GenBank/DDBJ whole genome shotgun (WGS) entry which is preliminary data.</text>
</comment>
<evidence type="ECO:0000313" key="10">
    <source>
        <dbReference type="EMBL" id="RSU10222.1"/>
    </source>
</evidence>
<comment type="subunit">
    <text evidence="7">Homodimer. The dihydroxyacetone kinase complex is composed of a homodimer of DhaM, a homodimer of DhaK and the subunit DhaL.</text>
</comment>
<dbReference type="SUPFAM" id="SSF101473">
    <property type="entry name" value="DhaL-like"/>
    <property type="match status" value="1"/>
</dbReference>
<dbReference type="AlphaFoldDB" id="A0A430AQ13"/>
<dbReference type="PANTHER" id="PTHR28629">
    <property type="entry name" value="TRIOKINASE/FMN CYCLASE"/>
    <property type="match status" value="1"/>
</dbReference>
<comment type="catalytic activity">
    <reaction evidence="1">
        <text>dihydroxyacetone + phosphoenolpyruvate = dihydroxyacetone phosphate + pyruvate</text>
        <dbReference type="Rhea" id="RHEA:18381"/>
        <dbReference type="ChEBI" id="CHEBI:15361"/>
        <dbReference type="ChEBI" id="CHEBI:16016"/>
        <dbReference type="ChEBI" id="CHEBI:57642"/>
        <dbReference type="ChEBI" id="CHEBI:58702"/>
        <dbReference type="EC" id="2.7.1.121"/>
    </reaction>
</comment>
<dbReference type="FunFam" id="1.25.40.340:FF:000002">
    <property type="entry name" value="Dihydroxyacetone kinase, L subunit"/>
    <property type="match status" value="1"/>
</dbReference>
<evidence type="ECO:0000256" key="2">
    <source>
        <dbReference type="ARBA" id="ARBA00004745"/>
    </source>
</evidence>
<dbReference type="EMBL" id="NGKC01000013">
    <property type="protein sequence ID" value="RSU10222.1"/>
    <property type="molecule type" value="Genomic_DNA"/>
</dbReference>
<dbReference type="Proteomes" id="UP000286773">
    <property type="component" value="Unassembled WGS sequence"/>
</dbReference>
<dbReference type="GO" id="GO:0004371">
    <property type="term" value="F:glycerone kinase activity"/>
    <property type="evidence" value="ECO:0007669"/>
    <property type="project" value="InterPro"/>
</dbReference>
<dbReference type="InterPro" id="IPR050861">
    <property type="entry name" value="Dihydroxyacetone_Kinase"/>
</dbReference>
<evidence type="ECO:0000256" key="5">
    <source>
        <dbReference type="ARBA" id="ARBA00022777"/>
    </source>
</evidence>
<evidence type="ECO:0000256" key="4">
    <source>
        <dbReference type="ARBA" id="ARBA00022679"/>
    </source>
</evidence>